<feature type="signal peptide" evidence="5">
    <location>
        <begin position="1"/>
        <end position="24"/>
    </location>
</feature>
<gene>
    <name evidence="7" type="primary">peb1A</name>
    <name evidence="7" type="ORF">NCTC10994_03423</name>
</gene>
<keyword evidence="8" id="KW-1185">Reference proteome</keyword>
<keyword evidence="7" id="KW-0067">ATP-binding</keyword>
<dbReference type="GO" id="GO:0030288">
    <property type="term" value="C:outer membrane-bounded periplasmic space"/>
    <property type="evidence" value="ECO:0007669"/>
    <property type="project" value="TreeGrafter"/>
</dbReference>
<dbReference type="SUPFAM" id="SSF53850">
    <property type="entry name" value="Periplasmic binding protein-like II"/>
    <property type="match status" value="1"/>
</dbReference>
<keyword evidence="3 5" id="KW-0732">Signal</keyword>
<organism evidence="7 8">
    <name type="scientific">Rhodococcus coprophilus</name>
    <dbReference type="NCBI Taxonomy" id="38310"/>
    <lineage>
        <taxon>Bacteria</taxon>
        <taxon>Bacillati</taxon>
        <taxon>Actinomycetota</taxon>
        <taxon>Actinomycetes</taxon>
        <taxon>Mycobacteriales</taxon>
        <taxon>Nocardiaceae</taxon>
        <taxon>Rhodococcus</taxon>
    </lineage>
</organism>
<dbReference type="Gene3D" id="3.40.190.10">
    <property type="entry name" value="Periplasmic binding protein-like II"/>
    <property type="match status" value="2"/>
</dbReference>
<keyword evidence="7" id="KW-0547">Nucleotide-binding</keyword>
<evidence type="ECO:0000256" key="1">
    <source>
        <dbReference type="ARBA" id="ARBA00010333"/>
    </source>
</evidence>
<feature type="chain" id="PRO_5038786291" evidence="5">
    <location>
        <begin position="25"/>
        <end position="323"/>
    </location>
</feature>
<dbReference type="STRING" id="1219011.GCA_001895045_03725"/>
<proteinExistence type="inferred from homology"/>
<dbReference type="CDD" id="cd13690">
    <property type="entry name" value="PBP2_GluB"/>
    <property type="match status" value="1"/>
</dbReference>
<dbReference type="SMART" id="SM00062">
    <property type="entry name" value="PBPb"/>
    <property type="match status" value="1"/>
</dbReference>
<evidence type="ECO:0000313" key="7">
    <source>
        <dbReference type="EMBL" id="SQI36826.1"/>
    </source>
</evidence>
<dbReference type="PROSITE" id="PS51257">
    <property type="entry name" value="PROKAR_LIPOPROTEIN"/>
    <property type="match status" value="1"/>
</dbReference>
<dbReference type="InterPro" id="IPR001638">
    <property type="entry name" value="Solute-binding_3/MltF_N"/>
</dbReference>
<evidence type="ECO:0000313" key="8">
    <source>
        <dbReference type="Proteomes" id="UP000249091"/>
    </source>
</evidence>
<name>A0A2X4UAM6_9NOCA</name>
<accession>A0A2X4UAM6</accession>
<feature type="domain" description="Solute-binding protein family 3/N-terminal" evidence="6">
    <location>
        <begin position="88"/>
        <end position="310"/>
    </location>
</feature>
<dbReference type="Pfam" id="PF00497">
    <property type="entry name" value="SBP_bac_3"/>
    <property type="match status" value="1"/>
</dbReference>
<dbReference type="PANTHER" id="PTHR30085:SF6">
    <property type="entry name" value="ABC TRANSPORTER GLUTAMINE-BINDING PROTEIN GLNH"/>
    <property type="match status" value="1"/>
</dbReference>
<evidence type="ECO:0000259" key="6">
    <source>
        <dbReference type="SMART" id="SM00062"/>
    </source>
</evidence>
<dbReference type="AlphaFoldDB" id="A0A2X4UAM6"/>
<evidence type="ECO:0000256" key="2">
    <source>
        <dbReference type="ARBA" id="ARBA00022448"/>
    </source>
</evidence>
<dbReference type="GO" id="GO:0005576">
    <property type="term" value="C:extracellular region"/>
    <property type="evidence" value="ECO:0007669"/>
    <property type="project" value="TreeGrafter"/>
</dbReference>
<sequence>MMSRRASVLAAALCTVAAVLSACATQPPAATSVVETPGNAFPLPEGAEIAEPSAPAPTSDSCGDPNASLRPDGVTTGPTLDAIRARGRLIVGLDAGSNLLSYRDPATGEITGFDVDIAREIARDLLGNPDLVDFRILSSAEREEALQSSTVDIVAKTMSITCARRELVDFSTTYLRADQRVLVVRDSGIRNVSDLVGRRVCIVDGTTSLERMREVQHAASILTVPSWADCLVVLQQGQVDAVSTDDTILAGFAAQDPYLEVVGESLGTESYGIGITRGKDDLVRFVNGTLERIRADGTWADLYDRYLSVLGPAPEPPAPTYVD</sequence>
<evidence type="ECO:0000256" key="3">
    <source>
        <dbReference type="ARBA" id="ARBA00022729"/>
    </source>
</evidence>
<reference evidence="7 8" key="1">
    <citation type="submission" date="2018-06" db="EMBL/GenBank/DDBJ databases">
        <authorList>
            <consortium name="Pathogen Informatics"/>
            <person name="Doyle S."/>
        </authorList>
    </citation>
    <scope>NUCLEOTIDE SEQUENCE [LARGE SCALE GENOMIC DNA]</scope>
    <source>
        <strain evidence="7 8">NCTC10994</strain>
    </source>
</reference>
<dbReference type="PANTHER" id="PTHR30085">
    <property type="entry name" value="AMINO ACID ABC TRANSPORTER PERMEASE"/>
    <property type="match status" value="1"/>
</dbReference>
<dbReference type="KEGG" id="rcr:NCTC10994_03423"/>
<dbReference type="EMBL" id="LS483468">
    <property type="protein sequence ID" value="SQI36826.1"/>
    <property type="molecule type" value="Genomic_DNA"/>
</dbReference>
<dbReference type="GO" id="GO:0005524">
    <property type="term" value="F:ATP binding"/>
    <property type="evidence" value="ECO:0007669"/>
    <property type="project" value="UniProtKB-KW"/>
</dbReference>
<dbReference type="GO" id="GO:0006865">
    <property type="term" value="P:amino acid transport"/>
    <property type="evidence" value="ECO:0007669"/>
    <property type="project" value="TreeGrafter"/>
</dbReference>
<comment type="similarity">
    <text evidence="1">Belongs to the bacterial solute-binding protein 3 family.</text>
</comment>
<dbReference type="Proteomes" id="UP000249091">
    <property type="component" value="Chromosome 1"/>
</dbReference>
<evidence type="ECO:0000256" key="5">
    <source>
        <dbReference type="SAM" id="SignalP"/>
    </source>
</evidence>
<dbReference type="InterPro" id="IPR051455">
    <property type="entry name" value="Bact_solute-bind_prot3"/>
</dbReference>
<keyword evidence="2" id="KW-0813">Transport</keyword>
<evidence type="ECO:0000256" key="4">
    <source>
        <dbReference type="SAM" id="MobiDB-lite"/>
    </source>
</evidence>
<protein>
    <submittedName>
        <fullName evidence="7">Amino acid ABC transporter ATP-binding protein</fullName>
    </submittedName>
</protein>
<feature type="region of interest" description="Disordered" evidence="4">
    <location>
        <begin position="41"/>
        <end position="76"/>
    </location>
</feature>